<evidence type="ECO:0000313" key="2">
    <source>
        <dbReference type="EMBL" id="OWK98260.1"/>
    </source>
</evidence>
<protein>
    <submittedName>
        <fullName evidence="2">Uncharacterized protein</fullName>
    </submittedName>
</protein>
<keyword evidence="3" id="KW-1185">Reference proteome</keyword>
<name>A0A2D0A6F9_9FLAO</name>
<keyword evidence="1" id="KW-0812">Transmembrane</keyword>
<organism evidence="2 3">
    <name type="scientific">Kaistella haifensis DSM 19056</name>
    <dbReference type="NCBI Taxonomy" id="1450526"/>
    <lineage>
        <taxon>Bacteria</taxon>
        <taxon>Pseudomonadati</taxon>
        <taxon>Bacteroidota</taxon>
        <taxon>Flavobacteriia</taxon>
        <taxon>Flavobacteriales</taxon>
        <taxon>Weeksellaceae</taxon>
        <taxon>Chryseobacterium group</taxon>
        <taxon>Kaistella</taxon>
    </lineage>
</organism>
<sequence>MKEKDSNLFVFDIDNPKKKRTEATKISCRWNASFKRMQLLFHRYGTTVPIFSPKSTVQWNRGVVKEKMFFLCGSGFFLLFIGLMKYLDKKMPRR</sequence>
<evidence type="ECO:0000256" key="1">
    <source>
        <dbReference type="SAM" id="Phobius"/>
    </source>
</evidence>
<comment type="caution">
    <text evidence="2">The sequence shown here is derived from an EMBL/GenBank/DDBJ whole genome shotgun (WGS) entry which is preliminary data.</text>
</comment>
<keyword evidence="1" id="KW-0472">Membrane</keyword>
<gene>
    <name evidence="2" type="ORF">AP75_06530</name>
</gene>
<feature type="transmembrane region" description="Helical" evidence="1">
    <location>
        <begin position="68"/>
        <end position="87"/>
    </location>
</feature>
<reference evidence="2 3" key="1">
    <citation type="submission" date="2017-05" db="EMBL/GenBank/DDBJ databases">
        <title>Genome of Chryseobacterium haifense.</title>
        <authorList>
            <person name="Newman J.D."/>
        </authorList>
    </citation>
    <scope>NUCLEOTIDE SEQUENCE [LARGE SCALE GENOMIC DNA]</scope>
    <source>
        <strain evidence="2 3">DSM 19056</strain>
    </source>
</reference>
<dbReference type="EMBL" id="JASZ02000011">
    <property type="protein sequence ID" value="OWK98260.1"/>
    <property type="molecule type" value="Genomic_DNA"/>
</dbReference>
<accession>A0A2D0A6F9</accession>
<keyword evidence="1" id="KW-1133">Transmembrane helix</keyword>
<proteinExistence type="predicted"/>
<dbReference type="AlphaFoldDB" id="A0A2D0A6F9"/>
<evidence type="ECO:0000313" key="3">
    <source>
        <dbReference type="Proteomes" id="UP000197587"/>
    </source>
</evidence>
<dbReference type="Proteomes" id="UP000197587">
    <property type="component" value="Unassembled WGS sequence"/>
</dbReference>